<gene>
    <name evidence="9" type="ORF">AB0T83_15445</name>
</gene>
<dbReference type="InterPro" id="IPR036291">
    <property type="entry name" value="NAD(P)-bd_dom_sf"/>
</dbReference>
<evidence type="ECO:0000259" key="8">
    <source>
        <dbReference type="SMART" id="SM00984"/>
    </source>
</evidence>
<keyword evidence="4 7" id="KW-0560">Oxidoreductase</keyword>
<dbReference type="InterPro" id="IPR036220">
    <property type="entry name" value="UDP-Glc/GDP-Man_DH_C_sf"/>
</dbReference>
<dbReference type="Pfam" id="PF03720">
    <property type="entry name" value="UDPG_MGDP_dh_C"/>
    <property type="match status" value="1"/>
</dbReference>
<dbReference type="RefSeq" id="WP_366194124.1">
    <property type="nucleotide sequence ID" value="NZ_JBFBVU010000023.1"/>
</dbReference>
<dbReference type="PIRSF" id="PIRSF500134">
    <property type="entry name" value="UDPglc_DH_bac"/>
    <property type="match status" value="1"/>
</dbReference>
<comment type="pathway">
    <text evidence="1">Nucleotide-sugar biosynthesis; UDP-alpha-D-glucuronate biosynthesis; UDP-alpha-D-glucuronate from UDP-alpha-D-glucose: step 1/1.</text>
</comment>
<evidence type="ECO:0000256" key="4">
    <source>
        <dbReference type="ARBA" id="ARBA00023002"/>
    </source>
</evidence>
<evidence type="ECO:0000313" key="9">
    <source>
        <dbReference type="EMBL" id="MEV8468168.1"/>
    </source>
</evidence>
<comment type="caution">
    <text evidence="9">The sequence shown here is derived from an EMBL/GenBank/DDBJ whole genome shotgun (WGS) entry which is preliminary data.</text>
</comment>
<reference evidence="9 10" key="1">
    <citation type="submission" date="2024-07" db="EMBL/GenBank/DDBJ databases">
        <authorList>
            <person name="Kang M."/>
        </authorList>
    </citation>
    <scope>NUCLEOTIDE SEQUENCE [LARGE SCALE GENOMIC DNA]</scope>
    <source>
        <strain evidence="9 10">DFM31</strain>
    </source>
</reference>
<organism evidence="9 10">
    <name type="scientific">Meridianimarinicoccus marinus</name>
    <dbReference type="NCBI Taxonomy" id="3231483"/>
    <lineage>
        <taxon>Bacteria</taxon>
        <taxon>Pseudomonadati</taxon>
        <taxon>Pseudomonadota</taxon>
        <taxon>Alphaproteobacteria</taxon>
        <taxon>Rhodobacterales</taxon>
        <taxon>Paracoccaceae</taxon>
        <taxon>Meridianimarinicoccus</taxon>
    </lineage>
</organism>
<protein>
    <recommendedName>
        <fullName evidence="3 7">UDP-glucose 6-dehydrogenase</fullName>
        <ecNumber evidence="3 7">1.1.1.22</ecNumber>
    </recommendedName>
</protein>
<dbReference type="InterPro" id="IPR014027">
    <property type="entry name" value="UDP-Glc/GDP-Man_DH_C"/>
</dbReference>
<evidence type="ECO:0000256" key="5">
    <source>
        <dbReference type="ARBA" id="ARBA00023027"/>
    </source>
</evidence>
<dbReference type="InterPro" id="IPR014026">
    <property type="entry name" value="UDP-Glc/GDP-Man_DH_dimer"/>
</dbReference>
<name>A0ABV3L9G1_9RHOB</name>
<keyword evidence="10" id="KW-1185">Reference proteome</keyword>
<accession>A0ABV3L9G1</accession>
<dbReference type="PANTHER" id="PTHR43750:SF1">
    <property type="entry name" value="GDP-MANNOSE 6-DEHYDROGENASE"/>
    <property type="match status" value="1"/>
</dbReference>
<dbReference type="SUPFAM" id="SSF51735">
    <property type="entry name" value="NAD(P)-binding Rossmann-fold domains"/>
    <property type="match status" value="1"/>
</dbReference>
<dbReference type="InterPro" id="IPR017476">
    <property type="entry name" value="UDP-Glc/GDP-Man"/>
</dbReference>
<sequence length="422" mass="45397">MKVVIFGLGYVGFTAACCIASEGHEVTGIDVSLKKVQAIRNGIPPILEPGVEEMLKDGLAKGRITADTGINGHLDDADLAIVCVGTPSAADGSHNMGFIADVSHQIAQALDPGRARPLTVAYRSTIRPGSVEELIHPIFKAVLGEKTDAAVALVYNPEFLRESSAVKDYFEPPKIVIGTADGQPNPQMEELNRNITAPTFQVGYREAEFTKFVDNTWHAVKVAYANEIGRVCLNLGIKASTVHEIFKSDTKLNISAYYTRPGGAFGGSCLPKDVRALQYIGVDSGSNMPLVESLIRSNEAHKHRMYEYAVEGLEPGARVLLAGLAFKAGTDDLRESPNVDLARKLLASGFDLDIYDPGVDSEKLMGTNLGYAFSKLPRIEALLVDKPTAEGTAYARVIGTNATVQDLDLPEATDLRDLGRLP</sequence>
<evidence type="ECO:0000256" key="1">
    <source>
        <dbReference type="ARBA" id="ARBA00004701"/>
    </source>
</evidence>
<dbReference type="Proteomes" id="UP001553161">
    <property type="component" value="Unassembled WGS sequence"/>
</dbReference>
<dbReference type="NCBIfam" id="TIGR03026">
    <property type="entry name" value="NDP-sugDHase"/>
    <property type="match status" value="1"/>
</dbReference>
<dbReference type="PANTHER" id="PTHR43750">
    <property type="entry name" value="UDP-GLUCOSE 6-DEHYDROGENASE TUAD"/>
    <property type="match status" value="1"/>
</dbReference>
<dbReference type="InterPro" id="IPR028357">
    <property type="entry name" value="UDPglc_DH_bac"/>
</dbReference>
<evidence type="ECO:0000256" key="6">
    <source>
        <dbReference type="ARBA" id="ARBA00047473"/>
    </source>
</evidence>
<dbReference type="Gene3D" id="1.20.5.170">
    <property type="match status" value="1"/>
</dbReference>
<dbReference type="Pfam" id="PF00984">
    <property type="entry name" value="UDPG_MGDP_dh"/>
    <property type="match status" value="1"/>
</dbReference>
<comment type="catalytic activity">
    <reaction evidence="6 7">
        <text>UDP-alpha-D-glucose + 2 NAD(+) + H2O = UDP-alpha-D-glucuronate + 2 NADH + 3 H(+)</text>
        <dbReference type="Rhea" id="RHEA:23596"/>
        <dbReference type="ChEBI" id="CHEBI:15377"/>
        <dbReference type="ChEBI" id="CHEBI:15378"/>
        <dbReference type="ChEBI" id="CHEBI:57540"/>
        <dbReference type="ChEBI" id="CHEBI:57945"/>
        <dbReference type="ChEBI" id="CHEBI:58052"/>
        <dbReference type="ChEBI" id="CHEBI:58885"/>
        <dbReference type="EC" id="1.1.1.22"/>
    </reaction>
</comment>
<dbReference type="EC" id="1.1.1.22" evidence="3 7"/>
<dbReference type="Pfam" id="PF03721">
    <property type="entry name" value="UDPG_MGDP_dh_N"/>
    <property type="match status" value="1"/>
</dbReference>
<keyword evidence="5 7" id="KW-0520">NAD</keyword>
<dbReference type="PIRSF" id="PIRSF000124">
    <property type="entry name" value="UDPglc_GDPman_dh"/>
    <property type="match status" value="1"/>
</dbReference>
<evidence type="ECO:0000256" key="7">
    <source>
        <dbReference type="PIRNR" id="PIRNR000124"/>
    </source>
</evidence>
<dbReference type="EMBL" id="JBFBVU010000023">
    <property type="protein sequence ID" value="MEV8468168.1"/>
    <property type="molecule type" value="Genomic_DNA"/>
</dbReference>
<evidence type="ECO:0000313" key="10">
    <source>
        <dbReference type="Proteomes" id="UP001553161"/>
    </source>
</evidence>
<dbReference type="InterPro" id="IPR001732">
    <property type="entry name" value="UDP-Glc/GDP-Man_DH_N"/>
</dbReference>
<dbReference type="Gene3D" id="3.40.50.720">
    <property type="entry name" value="NAD(P)-binding Rossmann-like Domain"/>
    <property type="match status" value="2"/>
</dbReference>
<dbReference type="SMART" id="SM00984">
    <property type="entry name" value="UDPG_MGDP_dh_C"/>
    <property type="match status" value="1"/>
</dbReference>
<comment type="similarity">
    <text evidence="2 7">Belongs to the UDP-glucose/GDP-mannose dehydrogenase family.</text>
</comment>
<evidence type="ECO:0000256" key="3">
    <source>
        <dbReference type="ARBA" id="ARBA00012954"/>
    </source>
</evidence>
<proteinExistence type="inferred from homology"/>
<dbReference type="InterPro" id="IPR008927">
    <property type="entry name" value="6-PGluconate_DH-like_C_sf"/>
</dbReference>
<dbReference type="PROSITE" id="PS51257">
    <property type="entry name" value="PROKAR_LIPOPROTEIN"/>
    <property type="match status" value="1"/>
</dbReference>
<evidence type="ECO:0000256" key="2">
    <source>
        <dbReference type="ARBA" id="ARBA00006601"/>
    </source>
</evidence>
<dbReference type="SUPFAM" id="SSF48179">
    <property type="entry name" value="6-phosphogluconate dehydrogenase C-terminal domain-like"/>
    <property type="match status" value="1"/>
</dbReference>
<feature type="domain" description="UDP-glucose/GDP-mannose dehydrogenase C-terminal" evidence="8">
    <location>
        <begin position="320"/>
        <end position="420"/>
    </location>
</feature>
<dbReference type="SUPFAM" id="SSF52413">
    <property type="entry name" value="UDP-glucose/GDP-mannose dehydrogenase C-terminal domain"/>
    <property type="match status" value="1"/>
</dbReference>